<dbReference type="FunFam" id="3.30.830.10:FF:000008">
    <property type="entry name" value="Mitochondrial-processing peptidase subunit beta"/>
    <property type="match status" value="1"/>
</dbReference>
<dbReference type="InterPro" id="IPR050361">
    <property type="entry name" value="MPP/UQCRC_Complex"/>
</dbReference>
<name>A0A7C4AT88_9BACT</name>
<feature type="domain" description="Peptidase M16 N-terminal" evidence="2">
    <location>
        <begin position="25"/>
        <end position="172"/>
    </location>
</feature>
<reference evidence="4" key="1">
    <citation type="journal article" date="2020" name="mSystems">
        <title>Genome- and Community-Level Interaction Insights into Carbon Utilization and Element Cycling Functions of Hydrothermarchaeota in Hydrothermal Sediment.</title>
        <authorList>
            <person name="Zhou Z."/>
            <person name="Liu Y."/>
            <person name="Xu W."/>
            <person name="Pan J."/>
            <person name="Luo Z.H."/>
            <person name="Li M."/>
        </authorList>
    </citation>
    <scope>NUCLEOTIDE SEQUENCE [LARGE SCALE GENOMIC DNA]</scope>
    <source>
        <strain evidence="4">SpSt-769</strain>
    </source>
</reference>
<dbReference type="SUPFAM" id="SSF63411">
    <property type="entry name" value="LuxS/MPP-like metallohydrolase"/>
    <property type="match status" value="2"/>
</dbReference>
<evidence type="ECO:0000259" key="3">
    <source>
        <dbReference type="Pfam" id="PF05193"/>
    </source>
</evidence>
<dbReference type="InterPro" id="IPR007863">
    <property type="entry name" value="Peptidase_M16_C"/>
</dbReference>
<dbReference type="Pfam" id="PF05193">
    <property type="entry name" value="Peptidase_M16_C"/>
    <property type="match status" value="1"/>
</dbReference>
<dbReference type="Gene3D" id="3.30.830.10">
    <property type="entry name" value="Metalloenzyme, LuxS/M16 peptidase-like"/>
    <property type="match status" value="2"/>
</dbReference>
<gene>
    <name evidence="4" type="ORF">ENV54_11375</name>
</gene>
<dbReference type="GO" id="GO:0046872">
    <property type="term" value="F:metal ion binding"/>
    <property type="evidence" value="ECO:0007669"/>
    <property type="project" value="InterPro"/>
</dbReference>
<accession>A0A7C4AT88</accession>
<evidence type="ECO:0000259" key="2">
    <source>
        <dbReference type="Pfam" id="PF00675"/>
    </source>
</evidence>
<evidence type="ECO:0000256" key="1">
    <source>
        <dbReference type="ARBA" id="ARBA00007261"/>
    </source>
</evidence>
<comment type="similarity">
    <text evidence="1">Belongs to the peptidase M16 family.</text>
</comment>
<evidence type="ECO:0000313" key="4">
    <source>
        <dbReference type="EMBL" id="HGH61883.1"/>
    </source>
</evidence>
<dbReference type="EMBL" id="DTGT01000366">
    <property type="protein sequence ID" value="HGH61883.1"/>
    <property type="molecule type" value="Genomic_DNA"/>
</dbReference>
<sequence>MKKVLGGHSSYPDTYRKTILPNGVRVVSEVNDHIQSVSLGIWVRAGSRYEPRHLNGICHFIEHMLFKGTPTRDALSIAKEIDSVGGILNAFTSKEFTAFYAKVLKEDLELAVDLLADIFLNSIFPEEEIIREKQVICQEIHQLEDNPEELVHEIWGMNFWRAHALGQPILGTIPNIVAIDRDTLLSYKSENYLPSEIIVAAVGNLDHDRVIDLITERMGDLPSKKGGIFTDEPIGGSCVYVEPKDLEQVHVCLGTNAPSAVASNRYAAYILNTLLGGGMSSRLFQEIREKRGLAYNVYSFLSSLSDSGMLGIYAGCDPERLEELVHTIGRVTMGIADTLTQEEMDMAKNQIKGNLILNLESSDAQMNRLAKEEYYFGRHITLGEILDSLHKVSLPELCHECEALLNNGEFTIVALGPVEADLNLQTLFLDN</sequence>
<dbReference type="AlphaFoldDB" id="A0A7C4AT88"/>
<comment type="caution">
    <text evidence="4">The sequence shown here is derived from an EMBL/GenBank/DDBJ whole genome shotgun (WGS) entry which is preliminary data.</text>
</comment>
<feature type="domain" description="Peptidase M16 C-terminal" evidence="3">
    <location>
        <begin position="179"/>
        <end position="350"/>
    </location>
</feature>
<dbReference type="InterPro" id="IPR011249">
    <property type="entry name" value="Metalloenz_LuxS/M16"/>
</dbReference>
<dbReference type="Pfam" id="PF00675">
    <property type="entry name" value="Peptidase_M16"/>
    <property type="match status" value="1"/>
</dbReference>
<organism evidence="4">
    <name type="scientific">Desulfomonile tiedjei</name>
    <dbReference type="NCBI Taxonomy" id="2358"/>
    <lineage>
        <taxon>Bacteria</taxon>
        <taxon>Pseudomonadati</taxon>
        <taxon>Thermodesulfobacteriota</taxon>
        <taxon>Desulfomonilia</taxon>
        <taxon>Desulfomonilales</taxon>
        <taxon>Desulfomonilaceae</taxon>
        <taxon>Desulfomonile</taxon>
    </lineage>
</organism>
<dbReference type="PANTHER" id="PTHR11851">
    <property type="entry name" value="METALLOPROTEASE"/>
    <property type="match status" value="1"/>
</dbReference>
<dbReference type="PANTHER" id="PTHR11851:SF49">
    <property type="entry name" value="MITOCHONDRIAL-PROCESSING PEPTIDASE SUBUNIT ALPHA"/>
    <property type="match status" value="1"/>
</dbReference>
<protein>
    <submittedName>
        <fullName evidence="4">Insulinase family protein</fullName>
    </submittedName>
</protein>
<dbReference type="InterPro" id="IPR011765">
    <property type="entry name" value="Pept_M16_N"/>
</dbReference>
<proteinExistence type="inferred from homology"/>